<dbReference type="NCBIfam" id="TIGR01891">
    <property type="entry name" value="amidohydrolases"/>
    <property type="match status" value="1"/>
</dbReference>
<keyword evidence="2" id="KW-0479">Metal-binding</keyword>
<dbReference type="OrthoDB" id="9776731at2"/>
<accession>W0EZ73</accession>
<dbReference type="PANTHER" id="PTHR11014">
    <property type="entry name" value="PEPTIDASE M20 FAMILY MEMBER"/>
    <property type="match status" value="1"/>
</dbReference>
<dbReference type="EMBL" id="CP007035">
    <property type="protein sequence ID" value="AHF14494.1"/>
    <property type="molecule type" value="Genomic_DNA"/>
</dbReference>
<keyword evidence="1 4" id="KW-0378">Hydrolase</keyword>
<protein>
    <submittedName>
        <fullName evidence="4">N-acyl-L-amino acid amidohydrolase</fullName>
    </submittedName>
</protein>
<dbReference type="GO" id="GO:0019877">
    <property type="term" value="P:diaminopimelate biosynthetic process"/>
    <property type="evidence" value="ECO:0007669"/>
    <property type="project" value="UniProtKB-ARBA"/>
</dbReference>
<dbReference type="Gene3D" id="3.30.70.360">
    <property type="match status" value="1"/>
</dbReference>
<dbReference type="GO" id="GO:0050118">
    <property type="term" value="F:N-acetyldiaminopimelate deacetylase activity"/>
    <property type="evidence" value="ECO:0007669"/>
    <property type="project" value="UniProtKB-ARBA"/>
</dbReference>
<feature type="binding site" evidence="2">
    <location>
        <position position="105"/>
    </location>
    <ligand>
        <name>Mn(2+)</name>
        <dbReference type="ChEBI" id="CHEBI:29035"/>
        <label>2</label>
    </ligand>
</feature>
<comment type="cofactor">
    <cofactor evidence="2">
        <name>Mn(2+)</name>
        <dbReference type="ChEBI" id="CHEBI:29035"/>
    </cofactor>
    <text evidence="2">The Mn(2+) ion enhances activity.</text>
</comment>
<keyword evidence="5" id="KW-1185">Reference proteome</keyword>
<dbReference type="PIRSF" id="PIRSF005962">
    <property type="entry name" value="Pept_M20D_amidohydro"/>
    <property type="match status" value="1"/>
</dbReference>
<proteinExistence type="predicted"/>
<feature type="binding site" evidence="2">
    <location>
        <position position="107"/>
    </location>
    <ligand>
        <name>Mn(2+)</name>
        <dbReference type="ChEBI" id="CHEBI:29035"/>
        <label>2</label>
    </ligand>
</feature>
<dbReference type="InterPro" id="IPR017439">
    <property type="entry name" value="Amidohydrolase"/>
</dbReference>
<dbReference type="InterPro" id="IPR011650">
    <property type="entry name" value="Peptidase_M20_dimer"/>
</dbReference>
<organism evidence="4 5">
    <name type="scientific">Niabella soli DSM 19437</name>
    <dbReference type="NCBI Taxonomy" id="929713"/>
    <lineage>
        <taxon>Bacteria</taxon>
        <taxon>Pseudomonadati</taxon>
        <taxon>Bacteroidota</taxon>
        <taxon>Chitinophagia</taxon>
        <taxon>Chitinophagales</taxon>
        <taxon>Chitinophagaceae</taxon>
        <taxon>Niabella</taxon>
    </lineage>
</organism>
<dbReference type="CDD" id="cd03886">
    <property type="entry name" value="M20_Acy1"/>
    <property type="match status" value="1"/>
</dbReference>
<reference evidence="4 5" key="1">
    <citation type="submission" date="2013-12" db="EMBL/GenBank/DDBJ databases">
        <authorList>
            <consortium name="DOE Joint Genome Institute"/>
            <person name="Eisen J."/>
            <person name="Huntemann M."/>
            <person name="Han J."/>
            <person name="Chen A."/>
            <person name="Kyrpides N."/>
            <person name="Mavromatis K."/>
            <person name="Markowitz V."/>
            <person name="Palaniappan K."/>
            <person name="Ivanova N."/>
            <person name="Schaumberg A."/>
            <person name="Pati A."/>
            <person name="Liolios K."/>
            <person name="Nordberg H.P."/>
            <person name="Cantor M.N."/>
            <person name="Hua S.X."/>
            <person name="Woyke T."/>
        </authorList>
    </citation>
    <scope>NUCLEOTIDE SEQUENCE [LARGE SCALE GENOMIC DNA]</scope>
    <source>
        <strain evidence="5">DSM 19437</strain>
    </source>
</reference>
<dbReference type="InterPro" id="IPR036264">
    <property type="entry name" value="Bact_exopeptidase_dim_dom"/>
</dbReference>
<dbReference type="Pfam" id="PF07687">
    <property type="entry name" value="M20_dimer"/>
    <property type="match status" value="1"/>
</dbReference>
<sequence length="398" mass="43280">MNIKEKIKERAAAIHRDIIECRRYLHAHPELSFKEFNTSAFLKEKLKALEIPFHEAGGTGIVAIIKGKKEGTRVIAIRTDMDALPITEENDTTYVSTNPGVMHACGHDVHMASLLGTATILKTLEADFGGTVKLLFQPGEEVLPGGASLLIRDGALENPKPDIILGQHVSPYLPAGTIGIRSGNFMASMDELFVTVHGRGGHAAQPQDNIDPVMITAALLMQLQQIVSRRANPLTPTVLSFGKIEGRGAINIIPDKVTLEGTFRTMDEKWRQEAHLLIKKIATESAAAMGGRCDITINKGYPVLYNNPGVARNTAALAKEYLSGDKVLEVDAWMASEDFASYSQLIPSCFYLLGIADPQKSSAPSLHTSRFDIDEKALQLNTGLMAYLTIHLLNESAG</sequence>
<evidence type="ECO:0000259" key="3">
    <source>
        <dbReference type="Pfam" id="PF07687"/>
    </source>
</evidence>
<evidence type="ECO:0000313" key="4">
    <source>
        <dbReference type="EMBL" id="AHF14494.1"/>
    </source>
</evidence>
<keyword evidence="2" id="KW-0464">Manganese</keyword>
<dbReference type="SUPFAM" id="SSF55031">
    <property type="entry name" value="Bacterial exopeptidase dimerisation domain"/>
    <property type="match status" value="1"/>
</dbReference>
<dbReference type="InterPro" id="IPR002933">
    <property type="entry name" value="Peptidase_M20"/>
</dbReference>
<dbReference type="GO" id="GO:0046872">
    <property type="term" value="F:metal ion binding"/>
    <property type="evidence" value="ECO:0007669"/>
    <property type="project" value="UniProtKB-KW"/>
</dbReference>
<dbReference type="AlphaFoldDB" id="W0EZ73"/>
<dbReference type="KEGG" id="nso:NIASO_03405"/>
<feature type="domain" description="Peptidase M20 dimerisation" evidence="3">
    <location>
        <begin position="194"/>
        <end position="284"/>
    </location>
</feature>
<dbReference type="PANTHER" id="PTHR11014:SF63">
    <property type="entry name" value="METALLOPEPTIDASE, PUTATIVE (AFU_ORTHOLOGUE AFUA_6G09600)-RELATED"/>
    <property type="match status" value="1"/>
</dbReference>
<dbReference type="Proteomes" id="UP000003586">
    <property type="component" value="Chromosome"/>
</dbReference>
<feature type="binding site" evidence="2">
    <location>
        <position position="141"/>
    </location>
    <ligand>
        <name>Mn(2+)</name>
        <dbReference type="ChEBI" id="CHEBI:29035"/>
        <label>2</label>
    </ligand>
</feature>
<dbReference type="SUPFAM" id="SSF53187">
    <property type="entry name" value="Zn-dependent exopeptidases"/>
    <property type="match status" value="1"/>
</dbReference>
<feature type="binding site" evidence="2">
    <location>
        <position position="168"/>
    </location>
    <ligand>
        <name>Mn(2+)</name>
        <dbReference type="ChEBI" id="CHEBI:29035"/>
        <label>2</label>
    </ligand>
</feature>
<dbReference type="Gene3D" id="3.40.630.10">
    <property type="entry name" value="Zn peptidases"/>
    <property type="match status" value="1"/>
</dbReference>
<evidence type="ECO:0000313" key="5">
    <source>
        <dbReference type="Proteomes" id="UP000003586"/>
    </source>
</evidence>
<gene>
    <name evidence="4" type="ORF">NIASO_03405</name>
</gene>
<feature type="binding site" evidence="2">
    <location>
        <position position="367"/>
    </location>
    <ligand>
        <name>Mn(2+)</name>
        <dbReference type="ChEBI" id="CHEBI:29035"/>
        <label>2</label>
    </ligand>
</feature>
<dbReference type="FunFam" id="3.30.70.360:FF:000001">
    <property type="entry name" value="N-acetyldiaminopimelate deacetylase"/>
    <property type="match status" value="1"/>
</dbReference>
<dbReference type="Pfam" id="PF01546">
    <property type="entry name" value="Peptidase_M20"/>
    <property type="match status" value="1"/>
</dbReference>
<dbReference type="RefSeq" id="WP_008583570.1">
    <property type="nucleotide sequence ID" value="NZ_CP007035.1"/>
</dbReference>
<evidence type="ECO:0000256" key="2">
    <source>
        <dbReference type="PIRSR" id="PIRSR005962-1"/>
    </source>
</evidence>
<dbReference type="eggNOG" id="COG1473">
    <property type="taxonomic scope" value="Bacteria"/>
</dbReference>
<dbReference type="STRING" id="929713.NIASO_03405"/>
<name>W0EZ73_9BACT</name>
<dbReference type="HOGENOM" id="CLU_023257_0_1_10"/>
<evidence type="ECO:0000256" key="1">
    <source>
        <dbReference type="ARBA" id="ARBA00022801"/>
    </source>
</evidence>